<dbReference type="EMBL" id="MU129045">
    <property type="protein sequence ID" value="KAF9509041.1"/>
    <property type="molecule type" value="Genomic_DNA"/>
</dbReference>
<evidence type="ECO:0000313" key="3">
    <source>
        <dbReference type="Proteomes" id="UP000886523"/>
    </source>
</evidence>
<organism evidence="2 3">
    <name type="scientific">Hydnum rufescens UP504</name>
    <dbReference type="NCBI Taxonomy" id="1448309"/>
    <lineage>
        <taxon>Eukaryota</taxon>
        <taxon>Fungi</taxon>
        <taxon>Dikarya</taxon>
        <taxon>Basidiomycota</taxon>
        <taxon>Agaricomycotina</taxon>
        <taxon>Agaricomycetes</taxon>
        <taxon>Cantharellales</taxon>
        <taxon>Hydnaceae</taxon>
        <taxon>Hydnum</taxon>
    </lineage>
</organism>
<dbReference type="Gene3D" id="3.40.50.300">
    <property type="entry name" value="P-loop containing nucleotide triphosphate hydrolases"/>
    <property type="match status" value="1"/>
</dbReference>
<evidence type="ECO:0000313" key="2">
    <source>
        <dbReference type="EMBL" id="KAF9509041.1"/>
    </source>
</evidence>
<accession>A0A9P6AQE7</accession>
<feature type="compositionally biased region" description="Basic and acidic residues" evidence="1">
    <location>
        <begin position="9"/>
        <end position="20"/>
    </location>
</feature>
<gene>
    <name evidence="2" type="ORF">BS47DRAFT_185527</name>
</gene>
<dbReference type="InterPro" id="IPR027417">
    <property type="entry name" value="P-loop_NTPase"/>
</dbReference>
<dbReference type="SUPFAM" id="SSF52540">
    <property type="entry name" value="P-loop containing nucleoside triphosphate hydrolases"/>
    <property type="match status" value="1"/>
</dbReference>
<dbReference type="OrthoDB" id="5817230at2759"/>
<comment type="caution">
    <text evidence="2">The sequence shown here is derived from an EMBL/GenBank/DDBJ whole genome shotgun (WGS) entry which is preliminary data.</text>
</comment>
<dbReference type="AlphaFoldDB" id="A0A9P6AQE7"/>
<dbReference type="Proteomes" id="UP000886523">
    <property type="component" value="Unassembled WGS sequence"/>
</dbReference>
<feature type="region of interest" description="Disordered" evidence="1">
    <location>
        <begin position="1"/>
        <end position="20"/>
    </location>
</feature>
<evidence type="ECO:0000256" key="1">
    <source>
        <dbReference type="SAM" id="MobiDB-lite"/>
    </source>
</evidence>
<name>A0A9P6AQE7_9AGAM</name>
<proteinExistence type="predicted"/>
<sequence length="149" mass="17103">MRSRRGHPRQSEAAHKARLRSERIDSELASEAAYLARRRPSEVTLLLLGQSESGKSTLQKQFQLLYAPTSLETERLAWRGIMSLHQRHQHCPANFRGVESRKRRCWRPSISTMTMITAQSNLSVWILIYLTSSVVSSHSYPWKPSLQSA</sequence>
<keyword evidence="3" id="KW-1185">Reference proteome</keyword>
<reference evidence="2" key="1">
    <citation type="journal article" date="2020" name="Nat. Commun.">
        <title>Large-scale genome sequencing of mycorrhizal fungi provides insights into the early evolution of symbiotic traits.</title>
        <authorList>
            <person name="Miyauchi S."/>
            <person name="Kiss E."/>
            <person name="Kuo A."/>
            <person name="Drula E."/>
            <person name="Kohler A."/>
            <person name="Sanchez-Garcia M."/>
            <person name="Morin E."/>
            <person name="Andreopoulos B."/>
            <person name="Barry K.W."/>
            <person name="Bonito G."/>
            <person name="Buee M."/>
            <person name="Carver A."/>
            <person name="Chen C."/>
            <person name="Cichocki N."/>
            <person name="Clum A."/>
            <person name="Culley D."/>
            <person name="Crous P.W."/>
            <person name="Fauchery L."/>
            <person name="Girlanda M."/>
            <person name="Hayes R.D."/>
            <person name="Keri Z."/>
            <person name="LaButti K."/>
            <person name="Lipzen A."/>
            <person name="Lombard V."/>
            <person name="Magnuson J."/>
            <person name="Maillard F."/>
            <person name="Murat C."/>
            <person name="Nolan M."/>
            <person name="Ohm R.A."/>
            <person name="Pangilinan J."/>
            <person name="Pereira M.F."/>
            <person name="Perotto S."/>
            <person name="Peter M."/>
            <person name="Pfister S."/>
            <person name="Riley R."/>
            <person name="Sitrit Y."/>
            <person name="Stielow J.B."/>
            <person name="Szollosi G."/>
            <person name="Zifcakova L."/>
            <person name="Stursova M."/>
            <person name="Spatafora J.W."/>
            <person name="Tedersoo L."/>
            <person name="Vaario L.M."/>
            <person name="Yamada A."/>
            <person name="Yan M."/>
            <person name="Wang P."/>
            <person name="Xu J."/>
            <person name="Bruns T."/>
            <person name="Baldrian P."/>
            <person name="Vilgalys R."/>
            <person name="Dunand C."/>
            <person name="Henrissat B."/>
            <person name="Grigoriev I.V."/>
            <person name="Hibbett D."/>
            <person name="Nagy L.G."/>
            <person name="Martin F.M."/>
        </authorList>
    </citation>
    <scope>NUCLEOTIDE SEQUENCE</scope>
    <source>
        <strain evidence="2">UP504</strain>
    </source>
</reference>
<protein>
    <submittedName>
        <fullName evidence="2">Uncharacterized protein</fullName>
    </submittedName>
</protein>